<dbReference type="Pfam" id="PF13346">
    <property type="entry name" value="ABC2_membrane_5"/>
    <property type="match status" value="1"/>
</dbReference>
<evidence type="ECO:0000256" key="1">
    <source>
        <dbReference type="SAM" id="Phobius"/>
    </source>
</evidence>
<keyword evidence="1" id="KW-1133">Transmembrane helix</keyword>
<dbReference type="OrthoDB" id="2917865at2"/>
<feature type="transmembrane region" description="Helical" evidence="1">
    <location>
        <begin position="118"/>
        <end position="138"/>
    </location>
</feature>
<keyword evidence="1" id="KW-0812">Transmembrane</keyword>
<keyword evidence="3" id="KW-1185">Reference proteome</keyword>
<dbReference type="PANTHER" id="PTHR41309:SF2">
    <property type="entry name" value="MEMBRANE PROTEIN"/>
    <property type="match status" value="1"/>
</dbReference>
<evidence type="ECO:0000313" key="2">
    <source>
        <dbReference type="EMBL" id="AGL03377.1"/>
    </source>
</evidence>
<accession>R4KP89</accession>
<gene>
    <name evidence="2" type="ORF">Desgi_4122</name>
</gene>
<dbReference type="STRING" id="767817.Desgi_4122"/>
<dbReference type="PANTHER" id="PTHR41309">
    <property type="entry name" value="MEMBRANE PROTEIN-RELATED"/>
    <property type="match status" value="1"/>
</dbReference>
<dbReference type="InterPro" id="IPR025699">
    <property type="entry name" value="ABC2_memb-like"/>
</dbReference>
<feature type="transmembrane region" description="Helical" evidence="1">
    <location>
        <begin position="15"/>
        <end position="32"/>
    </location>
</feature>
<feature type="transmembrane region" description="Helical" evidence="1">
    <location>
        <begin position="77"/>
        <end position="98"/>
    </location>
</feature>
<dbReference type="KEGG" id="dgi:Desgi_4122"/>
<feature type="transmembrane region" description="Helical" evidence="1">
    <location>
        <begin position="150"/>
        <end position="169"/>
    </location>
</feature>
<dbReference type="HOGENOM" id="CLU_102880_1_0_9"/>
<reference evidence="2 3" key="1">
    <citation type="submission" date="2012-01" db="EMBL/GenBank/DDBJ databases">
        <title>Complete sequence of Desulfotomaculum gibsoniae DSM 7213.</title>
        <authorList>
            <consortium name="US DOE Joint Genome Institute"/>
            <person name="Lucas S."/>
            <person name="Han J."/>
            <person name="Lapidus A."/>
            <person name="Cheng J.-F."/>
            <person name="Goodwin L."/>
            <person name="Pitluck S."/>
            <person name="Peters L."/>
            <person name="Ovchinnikova G."/>
            <person name="Teshima H."/>
            <person name="Detter J.C."/>
            <person name="Han C."/>
            <person name="Tapia R."/>
            <person name="Land M."/>
            <person name="Hauser L."/>
            <person name="Kyrpides N."/>
            <person name="Ivanova N."/>
            <person name="Pagani I."/>
            <person name="Parshina S."/>
            <person name="Plugge C."/>
            <person name="Muyzer G."/>
            <person name="Kuever J."/>
            <person name="Ivanova A."/>
            <person name="Nazina T."/>
            <person name="Klenk H.-P."/>
            <person name="Brambilla E."/>
            <person name="Spring S."/>
            <person name="Stams A.F."/>
            <person name="Woyke T."/>
        </authorList>
    </citation>
    <scope>NUCLEOTIDE SEQUENCE [LARGE SCALE GENOMIC DNA]</scope>
    <source>
        <strain evidence="2 3">DSM 7213</strain>
    </source>
</reference>
<dbReference type="eggNOG" id="ENOG5032TX7">
    <property type="taxonomic scope" value="Bacteria"/>
</dbReference>
<proteinExistence type="predicted"/>
<protein>
    <recommendedName>
        <fullName evidence="4">ABC-2 family transporter protein</fullName>
    </recommendedName>
</protein>
<name>R4KP89_9FIRM</name>
<organism evidence="2 3">
    <name type="scientific">Desulfoscipio gibsoniae DSM 7213</name>
    <dbReference type="NCBI Taxonomy" id="767817"/>
    <lineage>
        <taxon>Bacteria</taxon>
        <taxon>Bacillati</taxon>
        <taxon>Bacillota</taxon>
        <taxon>Clostridia</taxon>
        <taxon>Eubacteriales</taxon>
        <taxon>Desulfallaceae</taxon>
        <taxon>Desulfoscipio</taxon>
    </lineage>
</organism>
<dbReference type="RefSeq" id="WP_006521584.1">
    <property type="nucleotide sequence ID" value="NC_021184.1"/>
</dbReference>
<evidence type="ECO:0000313" key="3">
    <source>
        <dbReference type="Proteomes" id="UP000013520"/>
    </source>
</evidence>
<feature type="transmembrane region" description="Helical" evidence="1">
    <location>
        <begin position="189"/>
        <end position="211"/>
    </location>
</feature>
<keyword evidence="1" id="KW-0472">Membrane</keyword>
<dbReference type="AlphaFoldDB" id="R4KP89"/>
<evidence type="ECO:0008006" key="4">
    <source>
        <dbReference type="Google" id="ProtNLM"/>
    </source>
</evidence>
<sequence length="219" mass="24652">MYNLILKDILIQKKIILLSFAYIVFFAIAMQGAGMVMYPTALTAITYMLVLTSCAYDEKNKADVMLNSLPLKRANIVLAKYLSIIVYIVIGTVAYWLITTLIALIGLPVKVHPISLEGLAGGLFAIGLINGVFLPFYFKFGYIKIKFLNLILFFLLFFGLTGVVNFLYVNREVGWVQSITVFFNSQTDIQIFTTIMVVILITLVVSFVLSLKVYQNRDL</sequence>
<dbReference type="EMBL" id="CP003273">
    <property type="protein sequence ID" value="AGL03377.1"/>
    <property type="molecule type" value="Genomic_DNA"/>
</dbReference>
<dbReference type="Proteomes" id="UP000013520">
    <property type="component" value="Chromosome"/>
</dbReference>